<dbReference type="PROSITE" id="PS50076">
    <property type="entry name" value="DNAJ_2"/>
    <property type="match status" value="1"/>
</dbReference>
<organism evidence="3 4">
    <name type="scientific">Sporormia fimetaria CBS 119925</name>
    <dbReference type="NCBI Taxonomy" id="1340428"/>
    <lineage>
        <taxon>Eukaryota</taxon>
        <taxon>Fungi</taxon>
        <taxon>Dikarya</taxon>
        <taxon>Ascomycota</taxon>
        <taxon>Pezizomycotina</taxon>
        <taxon>Dothideomycetes</taxon>
        <taxon>Pleosporomycetidae</taxon>
        <taxon>Pleosporales</taxon>
        <taxon>Sporormiaceae</taxon>
        <taxon>Sporormia</taxon>
    </lineage>
</organism>
<feature type="domain" description="J" evidence="2">
    <location>
        <begin position="82"/>
        <end position="140"/>
    </location>
</feature>
<keyword evidence="4" id="KW-1185">Reference proteome</keyword>
<dbReference type="AlphaFoldDB" id="A0A6A6VI51"/>
<sequence length="288" mass="31004">MDSSTTTTSTLAHTNPAPPNASTGIYLHPISHSFSLTPVALPYPAPASTHTRASTTTTTASRTATENSNSASTTSSTFGLPNHYAILQLTPRATTAEIKDAYRRLRAEYFRSDPLKYRALQAAFDVLVDVEARGKYDGLMGNMGRGVQESDHKDNGTETSKPHARSHHITPTISDPPTTKTTSSSSFDTNPSSNSLGFAHSTFASASGSNQSHSSSSTSSSNKHKPHDPNRALKSHNFLATQKYALIGTAPYPSFIPIAEVYEGRDRHPVLACGRPKYVLRMARLAMP</sequence>
<feature type="compositionally biased region" description="Low complexity" evidence="1">
    <location>
        <begin position="169"/>
        <end position="195"/>
    </location>
</feature>
<dbReference type="Pfam" id="PF00226">
    <property type="entry name" value="DnaJ"/>
    <property type="match status" value="1"/>
</dbReference>
<dbReference type="InterPro" id="IPR036869">
    <property type="entry name" value="J_dom_sf"/>
</dbReference>
<dbReference type="InterPro" id="IPR001623">
    <property type="entry name" value="DnaJ_domain"/>
</dbReference>
<proteinExistence type="predicted"/>
<dbReference type="CDD" id="cd06257">
    <property type="entry name" value="DnaJ"/>
    <property type="match status" value="1"/>
</dbReference>
<feature type="compositionally biased region" description="Low complexity" evidence="1">
    <location>
        <begin position="205"/>
        <end position="221"/>
    </location>
</feature>
<dbReference type="SUPFAM" id="SSF46565">
    <property type="entry name" value="Chaperone J-domain"/>
    <property type="match status" value="1"/>
</dbReference>
<reference evidence="3" key="1">
    <citation type="journal article" date="2020" name="Stud. Mycol.">
        <title>101 Dothideomycetes genomes: a test case for predicting lifestyles and emergence of pathogens.</title>
        <authorList>
            <person name="Haridas S."/>
            <person name="Albert R."/>
            <person name="Binder M."/>
            <person name="Bloem J."/>
            <person name="Labutti K."/>
            <person name="Salamov A."/>
            <person name="Andreopoulos B."/>
            <person name="Baker S."/>
            <person name="Barry K."/>
            <person name="Bills G."/>
            <person name="Bluhm B."/>
            <person name="Cannon C."/>
            <person name="Castanera R."/>
            <person name="Culley D."/>
            <person name="Daum C."/>
            <person name="Ezra D."/>
            <person name="Gonzalez J."/>
            <person name="Henrissat B."/>
            <person name="Kuo A."/>
            <person name="Liang C."/>
            <person name="Lipzen A."/>
            <person name="Lutzoni F."/>
            <person name="Magnuson J."/>
            <person name="Mondo S."/>
            <person name="Nolan M."/>
            <person name="Ohm R."/>
            <person name="Pangilinan J."/>
            <person name="Park H.-J."/>
            <person name="Ramirez L."/>
            <person name="Alfaro M."/>
            <person name="Sun H."/>
            <person name="Tritt A."/>
            <person name="Yoshinaga Y."/>
            <person name="Zwiers L.-H."/>
            <person name="Turgeon B."/>
            <person name="Goodwin S."/>
            <person name="Spatafora J."/>
            <person name="Crous P."/>
            <person name="Grigoriev I."/>
        </authorList>
    </citation>
    <scope>NUCLEOTIDE SEQUENCE</scope>
    <source>
        <strain evidence="3">CBS 119925</strain>
    </source>
</reference>
<feature type="region of interest" description="Disordered" evidence="1">
    <location>
        <begin position="1"/>
        <end position="24"/>
    </location>
</feature>
<evidence type="ECO:0000313" key="3">
    <source>
        <dbReference type="EMBL" id="KAF2749210.1"/>
    </source>
</evidence>
<dbReference type="OrthoDB" id="10250354at2759"/>
<feature type="region of interest" description="Disordered" evidence="1">
    <location>
        <begin position="139"/>
        <end position="232"/>
    </location>
</feature>
<dbReference type="EMBL" id="MU006567">
    <property type="protein sequence ID" value="KAF2749210.1"/>
    <property type="molecule type" value="Genomic_DNA"/>
</dbReference>
<protein>
    <recommendedName>
        <fullName evidence="2">J domain-containing protein</fullName>
    </recommendedName>
</protein>
<gene>
    <name evidence="3" type="ORF">M011DRAFT_475941</name>
</gene>
<accession>A0A6A6VI51</accession>
<feature type="region of interest" description="Disordered" evidence="1">
    <location>
        <begin position="45"/>
        <end position="76"/>
    </location>
</feature>
<feature type="compositionally biased region" description="Low complexity" evidence="1">
    <location>
        <begin position="47"/>
        <end position="76"/>
    </location>
</feature>
<evidence type="ECO:0000256" key="1">
    <source>
        <dbReference type="SAM" id="MobiDB-lite"/>
    </source>
</evidence>
<evidence type="ECO:0000313" key="4">
    <source>
        <dbReference type="Proteomes" id="UP000799440"/>
    </source>
</evidence>
<dbReference type="SMART" id="SM00271">
    <property type="entry name" value="DnaJ"/>
    <property type="match status" value="1"/>
</dbReference>
<evidence type="ECO:0000259" key="2">
    <source>
        <dbReference type="PROSITE" id="PS50076"/>
    </source>
</evidence>
<name>A0A6A6VI51_9PLEO</name>
<dbReference type="Proteomes" id="UP000799440">
    <property type="component" value="Unassembled WGS sequence"/>
</dbReference>
<feature type="compositionally biased region" description="Low complexity" evidence="1">
    <location>
        <begin position="1"/>
        <end position="10"/>
    </location>
</feature>
<dbReference type="Gene3D" id="1.10.287.110">
    <property type="entry name" value="DnaJ domain"/>
    <property type="match status" value="1"/>
</dbReference>